<reference evidence="1 2" key="1">
    <citation type="submission" date="2021-06" db="EMBL/GenBank/DDBJ databases">
        <title>Caerostris extrusa draft genome.</title>
        <authorList>
            <person name="Kono N."/>
            <person name="Arakawa K."/>
        </authorList>
    </citation>
    <scope>NUCLEOTIDE SEQUENCE [LARGE SCALE GENOMIC DNA]</scope>
</reference>
<accession>A0AAV4SMD1</accession>
<evidence type="ECO:0000313" key="2">
    <source>
        <dbReference type="Proteomes" id="UP001054945"/>
    </source>
</evidence>
<name>A0AAV4SMD1_CAEEX</name>
<organism evidence="1 2">
    <name type="scientific">Caerostris extrusa</name>
    <name type="common">Bark spider</name>
    <name type="synonym">Caerostris bankana</name>
    <dbReference type="NCBI Taxonomy" id="172846"/>
    <lineage>
        <taxon>Eukaryota</taxon>
        <taxon>Metazoa</taxon>
        <taxon>Ecdysozoa</taxon>
        <taxon>Arthropoda</taxon>
        <taxon>Chelicerata</taxon>
        <taxon>Arachnida</taxon>
        <taxon>Araneae</taxon>
        <taxon>Araneomorphae</taxon>
        <taxon>Entelegynae</taxon>
        <taxon>Araneoidea</taxon>
        <taxon>Araneidae</taxon>
        <taxon>Caerostris</taxon>
    </lineage>
</organism>
<keyword evidence="2" id="KW-1185">Reference proteome</keyword>
<evidence type="ECO:0000313" key="1">
    <source>
        <dbReference type="EMBL" id="GIY34001.1"/>
    </source>
</evidence>
<dbReference type="AlphaFoldDB" id="A0AAV4SMD1"/>
<proteinExistence type="predicted"/>
<sequence length="124" mass="13710">MQQLKGVAPQTESKAFFSTHKPFLLMHQCVYPTFAIPFLILFKNTDVIPVTKSTATRAAAASYATKVKYLHLPRTRKLPKGLISTRGIMPFTMIPPALGGGGHFRNFVAFLFVDSACRTPVPRS</sequence>
<protein>
    <submittedName>
        <fullName evidence="1">Uncharacterized protein</fullName>
    </submittedName>
</protein>
<gene>
    <name evidence="1" type="ORF">CEXT_616051</name>
</gene>
<comment type="caution">
    <text evidence="1">The sequence shown here is derived from an EMBL/GenBank/DDBJ whole genome shotgun (WGS) entry which is preliminary data.</text>
</comment>
<dbReference type="Proteomes" id="UP001054945">
    <property type="component" value="Unassembled WGS sequence"/>
</dbReference>
<dbReference type="EMBL" id="BPLR01009712">
    <property type="protein sequence ID" value="GIY34001.1"/>
    <property type="molecule type" value="Genomic_DNA"/>
</dbReference>